<dbReference type="SMART" id="SM00547">
    <property type="entry name" value="ZnF_RBZ"/>
    <property type="match status" value="1"/>
</dbReference>
<feature type="domain" description="RanBP2-type" evidence="8">
    <location>
        <begin position="1"/>
        <end position="28"/>
    </location>
</feature>
<dbReference type="PROSITE" id="PS50199">
    <property type="entry name" value="ZF_RANBP2_2"/>
    <property type="match status" value="1"/>
</dbReference>
<dbReference type="PROSITE" id="PS01358">
    <property type="entry name" value="ZF_RANBP2_1"/>
    <property type="match status" value="1"/>
</dbReference>
<evidence type="ECO:0000256" key="3">
    <source>
        <dbReference type="ARBA" id="ARBA00022771"/>
    </source>
</evidence>
<evidence type="ECO:0000256" key="4">
    <source>
        <dbReference type="ARBA" id="ARBA00022786"/>
    </source>
</evidence>
<comment type="pathway">
    <text evidence="1">Protein modification; protein ubiquitination.</text>
</comment>
<feature type="compositionally biased region" description="Polar residues" evidence="7">
    <location>
        <begin position="33"/>
        <end position="50"/>
    </location>
</feature>
<keyword evidence="10" id="KW-1185">Reference proteome</keyword>
<sequence length="74" mass="8248">MGWSCPSCTFINKSTRPGCEICSTDRPNPPNPSSVQQEKPRRSNQSNCAGNTHKDPKILSHLNGVRTYYQTPEV</sequence>
<dbReference type="SUPFAM" id="SSF90209">
    <property type="entry name" value="Ran binding protein zinc finger-like"/>
    <property type="match status" value="1"/>
</dbReference>
<name>A0ABR3NS54_9TELE</name>
<dbReference type="Proteomes" id="UP001558613">
    <property type="component" value="Unassembled WGS sequence"/>
</dbReference>
<protein>
    <recommendedName>
        <fullName evidence="8">RanBP2-type domain-containing protein</fullName>
    </recommendedName>
</protein>
<dbReference type="EMBL" id="JAYMGO010000002">
    <property type="protein sequence ID" value="KAL1279725.1"/>
    <property type="molecule type" value="Genomic_DNA"/>
</dbReference>
<dbReference type="InterPro" id="IPR001876">
    <property type="entry name" value="Znf_RanBP2"/>
</dbReference>
<evidence type="ECO:0000313" key="10">
    <source>
        <dbReference type="Proteomes" id="UP001558613"/>
    </source>
</evidence>
<evidence type="ECO:0000259" key="8">
    <source>
        <dbReference type="PROSITE" id="PS50199"/>
    </source>
</evidence>
<evidence type="ECO:0000256" key="2">
    <source>
        <dbReference type="ARBA" id="ARBA00022723"/>
    </source>
</evidence>
<proteinExistence type="predicted"/>
<evidence type="ECO:0000313" key="9">
    <source>
        <dbReference type="EMBL" id="KAL1279725.1"/>
    </source>
</evidence>
<reference evidence="9 10" key="1">
    <citation type="submission" date="2023-09" db="EMBL/GenBank/DDBJ databases">
        <authorList>
            <person name="Wang M."/>
        </authorList>
    </citation>
    <scope>NUCLEOTIDE SEQUENCE [LARGE SCALE GENOMIC DNA]</scope>
    <source>
        <strain evidence="9">GT-2023</strain>
        <tissue evidence="9">Liver</tissue>
    </source>
</reference>
<evidence type="ECO:0000256" key="5">
    <source>
        <dbReference type="ARBA" id="ARBA00022833"/>
    </source>
</evidence>
<keyword evidence="2" id="KW-0479">Metal-binding</keyword>
<organism evidence="9 10">
    <name type="scientific">Cirrhinus molitorella</name>
    <name type="common">mud carp</name>
    <dbReference type="NCBI Taxonomy" id="172907"/>
    <lineage>
        <taxon>Eukaryota</taxon>
        <taxon>Metazoa</taxon>
        <taxon>Chordata</taxon>
        <taxon>Craniata</taxon>
        <taxon>Vertebrata</taxon>
        <taxon>Euteleostomi</taxon>
        <taxon>Actinopterygii</taxon>
        <taxon>Neopterygii</taxon>
        <taxon>Teleostei</taxon>
        <taxon>Ostariophysi</taxon>
        <taxon>Cypriniformes</taxon>
        <taxon>Cyprinidae</taxon>
        <taxon>Labeoninae</taxon>
        <taxon>Labeonini</taxon>
        <taxon>Cirrhinus</taxon>
    </lineage>
</organism>
<dbReference type="InterPro" id="IPR036443">
    <property type="entry name" value="Znf_RanBP2_sf"/>
</dbReference>
<dbReference type="PANTHER" id="PTHR22770">
    <property type="entry name" value="UBIQUITIN CONJUGATING ENZYME 7 INTERACTING PROTEIN-RELATED"/>
    <property type="match status" value="1"/>
</dbReference>
<accession>A0ABR3NS54</accession>
<evidence type="ECO:0000256" key="7">
    <source>
        <dbReference type="SAM" id="MobiDB-lite"/>
    </source>
</evidence>
<feature type="region of interest" description="Disordered" evidence="7">
    <location>
        <begin position="22"/>
        <end position="74"/>
    </location>
</feature>
<keyword evidence="4" id="KW-0833">Ubl conjugation pathway</keyword>
<dbReference type="Pfam" id="PF00641">
    <property type="entry name" value="Zn_ribbon_RanBP"/>
    <property type="match status" value="1"/>
</dbReference>
<comment type="caution">
    <text evidence="9">The sequence shown here is derived from an EMBL/GenBank/DDBJ whole genome shotgun (WGS) entry which is preliminary data.</text>
</comment>
<dbReference type="Gene3D" id="2.30.30.380">
    <property type="entry name" value="Zn-finger domain of Sec23/24"/>
    <property type="match status" value="1"/>
</dbReference>
<evidence type="ECO:0000256" key="6">
    <source>
        <dbReference type="PROSITE-ProRule" id="PRU00322"/>
    </source>
</evidence>
<evidence type="ECO:0000256" key="1">
    <source>
        <dbReference type="ARBA" id="ARBA00004906"/>
    </source>
</evidence>
<keyword evidence="3 6" id="KW-0863">Zinc-finger</keyword>
<dbReference type="InterPro" id="IPR051628">
    <property type="entry name" value="LUBAC_E3_Ligases"/>
</dbReference>
<keyword evidence="5" id="KW-0862">Zinc</keyword>
<dbReference type="PANTHER" id="PTHR22770:SF45">
    <property type="entry name" value="RANBP-TYPE AND C3HC4-TYPE ZINC FINGER-CONTAINING PROTEIN 1"/>
    <property type="match status" value="1"/>
</dbReference>
<gene>
    <name evidence="9" type="ORF">QQF64_014325</name>
</gene>